<feature type="domain" description="UvrD-like helicase C-terminal" evidence="14">
    <location>
        <begin position="356"/>
        <end position="666"/>
    </location>
</feature>
<keyword evidence="4 11" id="KW-0347">Helicase</keyword>
<keyword evidence="5 11" id="KW-0067">ATP-binding</keyword>
<dbReference type="EMBL" id="JASXSX010000002">
    <property type="protein sequence ID" value="MDT3767874.1"/>
    <property type="molecule type" value="Genomic_DNA"/>
</dbReference>
<proteinExistence type="inferred from homology"/>
<protein>
    <recommendedName>
        <fullName evidence="9">DNA 3'-5' helicase</fullName>
        <ecNumber evidence="9">5.6.2.4</ecNumber>
    </recommendedName>
</protein>
<accession>A0ABU3IBW7</accession>
<comment type="similarity">
    <text evidence="1">Belongs to the helicase family. UvrD subfamily.</text>
</comment>
<dbReference type="Pfam" id="PF21196">
    <property type="entry name" value="PcrA_UvrD_tudor"/>
    <property type="match status" value="1"/>
</dbReference>
<dbReference type="CDD" id="cd17932">
    <property type="entry name" value="DEXQc_UvrD"/>
    <property type="match status" value="1"/>
</dbReference>
<dbReference type="InterPro" id="IPR013986">
    <property type="entry name" value="DExx_box_DNA_helicase_dom_sf"/>
</dbReference>
<keyword evidence="3 11" id="KW-0378">Hydrolase</keyword>
<evidence type="ECO:0000256" key="6">
    <source>
        <dbReference type="ARBA" id="ARBA00023125"/>
    </source>
</evidence>
<evidence type="ECO:0000313" key="16">
    <source>
        <dbReference type="Proteomes" id="UP001247542"/>
    </source>
</evidence>
<dbReference type="PANTHER" id="PTHR11070:SF2">
    <property type="entry name" value="ATP-DEPENDENT DNA HELICASE SRS2"/>
    <property type="match status" value="1"/>
</dbReference>
<evidence type="ECO:0000313" key="15">
    <source>
        <dbReference type="EMBL" id="MDT3767874.1"/>
    </source>
</evidence>
<evidence type="ECO:0000256" key="9">
    <source>
        <dbReference type="ARBA" id="ARBA00034808"/>
    </source>
</evidence>
<dbReference type="PROSITE" id="PS51198">
    <property type="entry name" value="UVRD_HELICASE_ATP_BIND"/>
    <property type="match status" value="1"/>
</dbReference>
<evidence type="ECO:0000256" key="11">
    <source>
        <dbReference type="PROSITE-ProRule" id="PRU00560"/>
    </source>
</evidence>
<gene>
    <name evidence="15" type="ORF">QS713_07350</name>
</gene>
<evidence type="ECO:0000256" key="3">
    <source>
        <dbReference type="ARBA" id="ARBA00022801"/>
    </source>
</evidence>
<dbReference type="SUPFAM" id="SSF52540">
    <property type="entry name" value="P-loop containing nucleoside triphosphate hydrolases"/>
    <property type="match status" value="1"/>
</dbReference>
<dbReference type="InterPro" id="IPR014017">
    <property type="entry name" value="DNA_helicase_UvrD-like_C"/>
</dbReference>
<evidence type="ECO:0000259" key="14">
    <source>
        <dbReference type="PROSITE" id="PS51217"/>
    </source>
</evidence>
<name>A0ABU3IBW7_9ACTO</name>
<evidence type="ECO:0000256" key="4">
    <source>
        <dbReference type="ARBA" id="ARBA00022806"/>
    </source>
</evidence>
<dbReference type="CDD" id="cd18807">
    <property type="entry name" value="SF1_C_UvrD"/>
    <property type="match status" value="2"/>
</dbReference>
<dbReference type="Pfam" id="PF00580">
    <property type="entry name" value="UvrD-helicase"/>
    <property type="match status" value="1"/>
</dbReference>
<evidence type="ECO:0000256" key="8">
    <source>
        <dbReference type="ARBA" id="ARBA00034617"/>
    </source>
</evidence>
<dbReference type="Proteomes" id="UP001247542">
    <property type="component" value="Unassembled WGS sequence"/>
</dbReference>
<comment type="catalytic activity">
    <reaction evidence="8">
        <text>Couples ATP hydrolysis with the unwinding of duplex DNA by translocating in the 3'-5' direction.</text>
        <dbReference type="EC" id="5.6.2.4"/>
    </reaction>
</comment>
<keyword evidence="2 11" id="KW-0547">Nucleotide-binding</keyword>
<dbReference type="InterPro" id="IPR000212">
    <property type="entry name" value="DNA_helicase_UvrD/REP"/>
</dbReference>
<dbReference type="PROSITE" id="PS51217">
    <property type="entry name" value="UVRD_HELICASE_CTER"/>
    <property type="match status" value="1"/>
</dbReference>
<evidence type="ECO:0000256" key="1">
    <source>
        <dbReference type="ARBA" id="ARBA00009922"/>
    </source>
</evidence>
<dbReference type="Gene3D" id="1.10.10.160">
    <property type="match status" value="1"/>
</dbReference>
<evidence type="ECO:0000256" key="10">
    <source>
        <dbReference type="ARBA" id="ARBA00048988"/>
    </source>
</evidence>
<dbReference type="Gene3D" id="3.40.50.300">
    <property type="entry name" value="P-loop containing nucleotide triphosphate hydrolases"/>
    <property type="match status" value="2"/>
</dbReference>
<sequence length="892" mass="96777">MNNDRTFASQLPGLPALTDQMLAGQVPAGSPGQFSPEALQFSPEANGLGNGIATAFGGPSGGAADPAELLEGLNAQQREAVEYSGGPLLVVAGAGSGKTRVLTHRIAYLLRTGRAQPGQILAITFTNKAAAEMRERVTQLVGPNAARMWVFTFHAACVRILRESHEAAGLRSTFSIYDTQDSQQLLNVILKDKQVDTKRFAAKMLRGRISDLKNELITAQQYAKTAPNDPISRIVEEVYPEYQRRLENANALDFDDLIMRTVQMLQSKPAVAQHYRRRFQHVLVDEYQDTNHAQYVLIRELIGADEQQQGELTVVGDSDQSIYAFRGATIRNIEEFEKDFPGAHTVLLEQNYRSTQNILSAANAVIAANKGRRAKNLWTGRGDGAPVVYDAANSEHDEARFVIAEIDKLTESTYHYGDIAVFYRTNAQSRALEEMLVRSGIPYRVVGGTKFYERKEIKDALAYLASISNPDDTVALRRILNTPRRGLGAKTEQTLVAHAAALNANLGDALRDAWVQAGCPRGEGSEIDLEETAWADAVAEEKARASGREISLTSRALKQAARFYGLLVSLRTYADAGASIAELLDEAMEATGYLVQLRESEDPQDASRVENLAELHAVAADFKKTNPQGSLADFLERVSLVADSDQVAGAEDSGEVTLMTVHTAKGLEFPVVFVTGMEDGTFPHQRSLLDEWELSEERRLAYVAFTRAREKLYLTRAAVRTTWGTASDLPPSRFLDDVPPEVLQVRRGSTQMDSYRTGSSGGSFGGFSNAVRGRGSFGGSSTDPWEDDFAPAIGSGGGLSARGFKRAGSRGPRAGMTSGTAGGGLKRLGVSKKDADKPKVALKVGDRVKHGSYGEGTVVGLEGAGASQVAKVDFGDAKPRRLLLRYAPIKKI</sequence>
<dbReference type="InterPro" id="IPR014016">
    <property type="entry name" value="UvrD-like_ATP-bd"/>
</dbReference>
<comment type="caution">
    <text evidence="15">The sequence shown here is derived from an EMBL/GenBank/DDBJ whole genome shotgun (WGS) entry which is preliminary data.</text>
</comment>
<dbReference type="Pfam" id="PF13361">
    <property type="entry name" value="UvrD_C"/>
    <property type="match status" value="1"/>
</dbReference>
<feature type="region of interest" description="Disordered" evidence="12">
    <location>
        <begin position="804"/>
        <end position="832"/>
    </location>
</feature>
<comment type="catalytic activity">
    <reaction evidence="10">
        <text>ATP + H2O = ADP + phosphate + H(+)</text>
        <dbReference type="Rhea" id="RHEA:13065"/>
        <dbReference type="ChEBI" id="CHEBI:15377"/>
        <dbReference type="ChEBI" id="CHEBI:15378"/>
        <dbReference type="ChEBI" id="CHEBI:30616"/>
        <dbReference type="ChEBI" id="CHEBI:43474"/>
        <dbReference type="ChEBI" id="CHEBI:456216"/>
        <dbReference type="EC" id="5.6.2.4"/>
    </reaction>
</comment>
<reference evidence="15 16" key="1">
    <citation type="submission" date="2023-06" db="EMBL/GenBank/DDBJ databases">
        <title>Draft genome sequence of Gleimia hominis type strain CCUG 57540T.</title>
        <authorList>
            <person name="Salva-Serra F."/>
            <person name="Cardew S."/>
            <person name="Jensie Markopoulos S."/>
            <person name="Ohlen M."/>
            <person name="Inganas E."/>
            <person name="Svensson-Stadler L."/>
            <person name="Moore E.R.B."/>
        </authorList>
    </citation>
    <scope>NUCLEOTIDE SEQUENCE [LARGE SCALE GENOMIC DNA]</scope>
    <source>
        <strain evidence="15 16">CCUG 57540</strain>
    </source>
</reference>
<dbReference type="Gene3D" id="1.10.486.10">
    <property type="entry name" value="PCRA, domain 4"/>
    <property type="match status" value="1"/>
</dbReference>
<evidence type="ECO:0000259" key="13">
    <source>
        <dbReference type="PROSITE" id="PS51198"/>
    </source>
</evidence>
<keyword evidence="6" id="KW-0238">DNA-binding</keyword>
<keyword evidence="16" id="KW-1185">Reference proteome</keyword>
<evidence type="ECO:0000256" key="7">
    <source>
        <dbReference type="ARBA" id="ARBA00023235"/>
    </source>
</evidence>
<dbReference type="PANTHER" id="PTHR11070">
    <property type="entry name" value="UVRD / RECB / PCRA DNA HELICASE FAMILY MEMBER"/>
    <property type="match status" value="1"/>
</dbReference>
<dbReference type="EC" id="5.6.2.4" evidence="9"/>
<evidence type="ECO:0000256" key="2">
    <source>
        <dbReference type="ARBA" id="ARBA00022741"/>
    </source>
</evidence>
<organism evidence="15 16">
    <name type="scientific">Gleimia hominis</name>
    <dbReference type="NCBI Taxonomy" id="595468"/>
    <lineage>
        <taxon>Bacteria</taxon>
        <taxon>Bacillati</taxon>
        <taxon>Actinomycetota</taxon>
        <taxon>Actinomycetes</taxon>
        <taxon>Actinomycetales</taxon>
        <taxon>Actinomycetaceae</taxon>
        <taxon>Gleimia</taxon>
    </lineage>
</organism>
<evidence type="ECO:0000256" key="12">
    <source>
        <dbReference type="SAM" id="MobiDB-lite"/>
    </source>
</evidence>
<dbReference type="InterPro" id="IPR027417">
    <property type="entry name" value="P-loop_NTPase"/>
</dbReference>
<feature type="binding site" evidence="11">
    <location>
        <begin position="92"/>
        <end position="99"/>
    </location>
    <ligand>
        <name>ATP</name>
        <dbReference type="ChEBI" id="CHEBI:30616"/>
    </ligand>
</feature>
<evidence type="ECO:0000256" key="5">
    <source>
        <dbReference type="ARBA" id="ARBA00022840"/>
    </source>
</evidence>
<keyword evidence="7" id="KW-0413">Isomerase</keyword>
<feature type="domain" description="UvrD-like helicase ATP-binding" evidence="13">
    <location>
        <begin position="71"/>
        <end position="355"/>
    </location>
</feature>